<evidence type="ECO:0008006" key="3">
    <source>
        <dbReference type="Google" id="ProtNLM"/>
    </source>
</evidence>
<evidence type="ECO:0000313" key="2">
    <source>
        <dbReference type="Proteomes" id="UP000583387"/>
    </source>
</evidence>
<dbReference type="Proteomes" id="UP000583387">
    <property type="component" value="Unassembled WGS sequence"/>
</dbReference>
<protein>
    <recommendedName>
        <fullName evidence="3">Virion structural protein</fullName>
    </recommendedName>
</protein>
<comment type="caution">
    <text evidence="1">The sequence shown here is derived from an EMBL/GenBank/DDBJ whole genome shotgun (WGS) entry which is preliminary data.</text>
</comment>
<dbReference type="EMBL" id="CAJFCI010000031">
    <property type="protein sequence ID" value="CAD5107237.1"/>
    <property type="molecule type" value="Genomic_DNA"/>
</dbReference>
<proteinExistence type="predicted"/>
<keyword evidence="2" id="KW-1185">Reference proteome</keyword>
<dbReference type="AlphaFoldDB" id="A0A7U7ELK2"/>
<dbReference type="PIRSF" id="PIRSF028589">
    <property type="entry name" value="UCP028589"/>
    <property type="match status" value="1"/>
</dbReference>
<dbReference type="RefSeq" id="WP_187670586.1">
    <property type="nucleotide sequence ID" value="NZ_CAJFCI010000031.1"/>
</dbReference>
<dbReference type="InterPro" id="IPR016893">
    <property type="entry name" value="UCP028589"/>
</dbReference>
<sequence length="246" mass="26518">MSLFSFQGKVWLAERSAQGKPLKKTWLGNVPSLTLQLATETSNKIESFSGNRLQYGLLQRGKTATLNMTLDEWTAYNIALALYAQQVAIPTSTVTGEALPTPLAVGDVIRLAKPFISDLVLTQAPSTVLVAGTDYRIESASAGLIEFLTAPSAAVTAAYENEAAEAVTMFTQTPPERWLLLDGINTETQEEVLLDLYRCKFNPVSDFGLIHDEYGSLPLTGSVLFDPLNAATANLGGYGRVVQKAA</sequence>
<accession>A0A7U7ELK2</accession>
<evidence type="ECO:0000313" key="1">
    <source>
        <dbReference type="EMBL" id="CAD5107237.1"/>
    </source>
</evidence>
<organism evidence="1 2">
    <name type="scientific">Zestomonas carbonaria</name>
    <dbReference type="NCBI Taxonomy" id="2762745"/>
    <lineage>
        <taxon>Bacteria</taxon>
        <taxon>Pseudomonadati</taxon>
        <taxon>Pseudomonadota</taxon>
        <taxon>Gammaproteobacteria</taxon>
        <taxon>Pseudomonadales</taxon>
        <taxon>Pseudomonadaceae</taxon>
        <taxon>Zestomonas</taxon>
    </lineage>
</organism>
<reference evidence="1 2" key="1">
    <citation type="submission" date="2020-08" db="EMBL/GenBank/DDBJ databases">
        <authorList>
            <person name="Criscuolo A."/>
        </authorList>
    </citation>
    <scope>NUCLEOTIDE SEQUENCE [LARGE SCALE GENOMIC DNA]</scope>
    <source>
        <strain evidence="1">CIP111764</strain>
    </source>
</reference>
<gene>
    <name evidence="1" type="ORF">PSEWESI4_01508</name>
</gene>
<name>A0A7U7ELK2_9GAMM</name>